<gene>
    <name evidence="1" type="ORF">PR048_024120</name>
</gene>
<accession>A0ABQ9GVZ1</accession>
<dbReference type="InterPro" id="IPR012337">
    <property type="entry name" value="RNaseH-like_sf"/>
</dbReference>
<evidence type="ECO:0000313" key="2">
    <source>
        <dbReference type="Proteomes" id="UP001159363"/>
    </source>
</evidence>
<protein>
    <submittedName>
        <fullName evidence="1">Uncharacterized protein</fullName>
    </submittedName>
</protein>
<proteinExistence type="predicted"/>
<sequence length="152" mass="17526">MMCVPSCTCVVNATASKADERNGYNNNRKSRMNPRPAFYNACTFIVGKIIEIEFFTHWGYPRYLWNGNSSQFMGRIWRDYCTKCGMRHHYTTLVLIPQIDGIKSSRCNCVKENETPWAEYLPVSLFTLWNWADQATGQSLAQLLQGRELALP</sequence>
<dbReference type="Gene3D" id="3.30.420.10">
    <property type="entry name" value="Ribonuclease H-like superfamily/Ribonuclease H"/>
    <property type="match status" value="1"/>
</dbReference>
<keyword evidence="2" id="KW-1185">Reference proteome</keyword>
<evidence type="ECO:0000313" key="1">
    <source>
        <dbReference type="EMBL" id="KAJ8876210.1"/>
    </source>
</evidence>
<reference evidence="1 2" key="1">
    <citation type="submission" date="2023-02" db="EMBL/GenBank/DDBJ databases">
        <title>LHISI_Scaffold_Assembly.</title>
        <authorList>
            <person name="Stuart O.P."/>
            <person name="Cleave R."/>
            <person name="Magrath M.J.L."/>
            <person name="Mikheyev A.S."/>
        </authorList>
    </citation>
    <scope>NUCLEOTIDE SEQUENCE [LARGE SCALE GENOMIC DNA]</scope>
    <source>
        <strain evidence="1">Daus_M_001</strain>
        <tissue evidence="1">Leg muscle</tissue>
    </source>
</reference>
<dbReference type="InterPro" id="IPR036397">
    <property type="entry name" value="RNaseH_sf"/>
</dbReference>
<organism evidence="1 2">
    <name type="scientific">Dryococelus australis</name>
    <dbReference type="NCBI Taxonomy" id="614101"/>
    <lineage>
        <taxon>Eukaryota</taxon>
        <taxon>Metazoa</taxon>
        <taxon>Ecdysozoa</taxon>
        <taxon>Arthropoda</taxon>
        <taxon>Hexapoda</taxon>
        <taxon>Insecta</taxon>
        <taxon>Pterygota</taxon>
        <taxon>Neoptera</taxon>
        <taxon>Polyneoptera</taxon>
        <taxon>Phasmatodea</taxon>
        <taxon>Verophasmatodea</taxon>
        <taxon>Anareolatae</taxon>
        <taxon>Phasmatidae</taxon>
        <taxon>Eurycanthinae</taxon>
        <taxon>Dryococelus</taxon>
    </lineage>
</organism>
<dbReference type="EMBL" id="JARBHB010000009">
    <property type="protein sequence ID" value="KAJ8876210.1"/>
    <property type="molecule type" value="Genomic_DNA"/>
</dbReference>
<comment type="caution">
    <text evidence="1">The sequence shown here is derived from an EMBL/GenBank/DDBJ whole genome shotgun (WGS) entry which is preliminary data.</text>
</comment>
<dbReference type="SUPFAM" id="SSF53098">
    <property type="entry name" value="Ribonuclease H-like"/>
    <property type="match status" value="1"/>
</dbReference>
<dbReference type="Proteomes" id="UP001159363">
    <property type="component" value="Chromosome 8"/>
</dbReference>
<name>A0ABQ9GVZ1_9NEOP</name>